<keyword evidence="2" id="KW-1185">Reference proteome</keyword>
<name>A0A6A5VCL6_9PLEO</name>
<dbReference type="OrthoDB" id="3742092at2759"/>
<organism evidence="1 2">
    <name type="scientific">Bimuria novae-zelandiae CBS 107.79</name>
    <dbReference type="NCBI Taxonomy" id="1447943"/>
    <lineage>
        <taxon>Eukaryota</taxon>
        <taxon>Fungi</taxon>
        <taxon>Dikarya</taxon>
        <taxon>Ascomycota</taxon>
        <taxon>Pezizomycotina</taxon>
        <taxon>Dothideomycetes</taxon>
        <taxon>Pleosporomycetidae</taxon>
        <taxon>Pleosporales</taxon>
        <taxon>Massarineae</taxon>
        <taxon>Didymosphaeriaceae</taxon>
        <taxon>Bimuria</taxon>
    </lineage>
</organism>
<dbReference type="Proteomes" id="UP000800036">
    <property type="component" value="Unassembled WGS sequence"/>
</dbReference>
<accession>A0A6A5VCL6</accession>
<evidence type="ECO:0000313" key="2">
    <source>
        <dbReference type="Proteomes" id="UP000800036"/>
    </source>
</evidence>
<protein>
    <submittedName>
        <fullName evidence="1">Uncharacterized protein</fullName>
    </submittedName>
</protein>
<dbReference type="AlphaFoldDB" id="A0A6A5VCL6"/>
<reference evidence="1" key="1">
    <citation type="journal article" date="2020" name="Stud. Mycol.">
        <title>101 Dothideomycetes genomes: a test case for predicting lifestyles and emergence of pathogens.</title>
        <authorList>
            <person name="Haridas S."/>
            <person name="Albert R."/>
            <person name="Binder M."/>
            <person name="Bloem J."/>
            <person name="Labutti K."/>
            <person name="Salamov A."/>
            <person name="Andreopoulos B."/>
            <person name="Baker S."/>
            <person name="Barry K."/>
            <person name="Bills G."/>
            <person name="Bluhm B."/>
            <person name="Cannon C."/>
            <person name="Castanera R."/>
            <person name="Culley D."/>
            <person name="Daum C."/>
            <person name="Ezra D."/>
            <person name="Gonzalez J."/>
            <person name="Henrissat B."/>
            <person name="Kuo A."/>
            <person name="Liang C."/>
            <person name="Lipzen A."/>
            <person name="Lutzoni F."/>
            <person name="Magnuson J."/>
            <person name="Mondo S."/>
            <person name="Nolan M."/>
            <person name="Ohm R."/>
            <person name="Pangilinan J."/>
            <person name="Park H.-J."/>
            <person name="Ramirez L."/>
            <person name="Alfaro M."/>
            <person name="Sun H."/>
            <person name="Tritt A."/>
            <person name="Yoshinaga Y."/>
            <person name="Zwiers L.-H."/>
            <person name="Turgeon B."/>
            <person name="Goodwin S."/>
            <person name="Spatafora J."/>
            <person name="Crous P."/>
            <person name="Grigoriev I."/>
        </authorList>
    </citation>
    <scope>NUCLEOTIDE SEQUENCE</scope>
    <source>
        <strain evidence="1">CBS 107.79</strain>
    </source>
</reference>
<dbReference type="EMBL" id="ML976677">
    <property type="protein sequence ID" value="KAF1974099.1"/>
    <property type="molecule type" value="Genomic_DNA"/>
</dbReference>
<proteinExistence type="predicted"/>
<gene>
    <name evidence="1" type="ORF">BU23DRAFT_553763</name>
</gene>
<sequence>MTLERIVERGYLFPPFCNQFNKDRLRAYLQKMAEIDGMPKVREMVLAIRSGD</sequence>
<evidence type="ECO:0000313" key="1">
    <source>
        <dbReference type="EMBL" id="KAF1974099.1"/>
    </source>
</evidence>